<feature type="region of interest" description="Disordered" evidence="4">
    <location>
        <begin position="768"/>
        <end position="789"/>
    </location>
</feature>
<dbReference type="Proteomes" id="UP000603453">
    <property type="component" value="Unassembled WGS sequence"/>
</dbReference>
<evidence type="ECO:0000256" key="3">
    <source>
        <dbReference type="PROSITE-ProRule" id="PRU00169"/>
    </source>
</evidence>
<comment type="caution">
    <text evidence="6">The sequence shown here is derived from an EMBL/GenBank/DDBJ whole genome shotgun (WGS) entry which is preliminary data.</text>
</comment>
<feature type="compositionally biased region" description="Polar residues" evidence="4">
    <location>
        <begin position="877"/>
        <end position="896"/>
    </location>
</feature>
<name>A0A8H7QWK8_9FUNG</name>
<dbReference type="InterPro" id="IPR050956">
    <property type="entry name" value="2C_system_His_kinase"/>
</dbReference>
<dbReference type="InterPro" id="IPR001789">
    <property type="entry name" value="Sig_transdc_resp-reg_receiver"/>
</dbReference>
<dbReference type="Pfam" id="PF00072">
    <property type="entry name" value="Response_reg"/>
    <property type="match status" value="1"/>
</dbReference>
<dbReference type="SUPFAM" id="SSF52172">
    <property type="entry name" value="CheY-like"/>
    <property type="match status" value="1"/>
</dbReference>
<evidence type="ECO:0000256" key="4">
    <source>
        <dbReference type="SAM" id="MobiDB-lite"/>
    </source>
</evidence>
<dbReference type="CDD" id="cd17546">
    <property type="entry name" value="REC_hyHK_CKI1_RcsC-like"/>
    <property type="match status" value="1"/>
</dbReference>
<proteinExistence type="predicted"/>
<dbReference type="GO" id="GO:0000156">
    <property type="term" value="F:phosphorelay response regulator activity"/>
    <property type="evidence" value="ECO:0007669"/>
    <property type="project" value="UniProtKB-ARBA"/>
</dbReference>
<dbReference type="FunFam" id="3.40.50.2300:FF:000146">
    <property type="entry name" value="Putative two-component response regulator SSK1p"/>
    <property type="match status" value="1"/>
</dbReference>
<evidence type="ECO:0000313" key="7">
    <source>
        <dbReference type="Proteomes" id="UP000603453"/>
    </source>
</evidence>
<organism evidence="6 7">
    <name type="scientific">Mucor saturninus</name>
    <dbReference type="NCBI Taxonomy" id="64648"/>
    <lineage>
        <taxon>Eukaryota</taxon>
        <taxon>Fungi</taxon>
        <taxon>Fungi incertae sedis</taxon>
        <taxon>Mucoromycota</taxon>
        <taxon>Mucoromycotina</taxon>
        <taxon>Mucoromycetes</taxon>
        <taxon>Mucorales</taxon>
        <taxon>Mucorineae</taxon>
        <taxon>Mucoraceae</taxon>
        <taxon>Mucor</taxon>
    </lineage>
</organism>
<dbReference type="EMBL" id="JAEPRD010000103">
    <property type="protein sequence ID" value="KAG2198901.1"/>
    <property type="molecule type" value="Genomic_DNA"/>
</dbReference>
<dbReference type="OrthoDB" id="21225at2759"/>
<dbReference type="InterPro" id="IPR011006">
    <property type="entry name" value="CheY-like_superfamily"/>
</dbReference>
<accession>A0A8H7QWK8</accession>
<feature type="region of interest" description="Disordered" evidence="4">
    <location>
        <begin position="1181"/>
        <end position="1220"/>
    </location>
</feature>
<keyword evidence="7" id="KW-1185">Reference proteome</keyword>
<feature type="compositionally biased region" description="Polar residues" evidence="4">
    <location>
        <begin position="814"/>
        <end position="831"/>
    </location>
</feature>
<dbReference type="PANTHER" id="PTHR43719">
    <property type="entry name" value="TWO-COMPONENT HISTIDINE KINASE"/>
    <property type="match status" value="1"/>
</dbReference>
<evidence type="ECO:0000313" key="6">
    <source>
        <dbReference type="EMBL" id="KAG2198901.1"/>
    </source>
</evidence>
<gene>
    <name evidence="6" type="ORF">INT47_010306</name>
</gene>
<evidence type="ECO:0000256" key="1">
    <source>
        <dbReference type="ARBA" id="ARBA00022553"/>
    </source>
</evidence>
<sequence length="1252" mass="137384">MEGEGNDTSSLRSAFIKGLPSFSLPPNLNSKLVANKKKNQTNRPRLSNLRSAWLSTQSIEEDVFSEDKLIDITLPPVNKEGGVLAEEIRHSMTLATCVCLSTPILASVLSPTLYLQSLLIAAWVSLLAWQNLIRIGRSDPLLQHKQLKVGLLSSLFMLFLLSVHQPSLSLITVNALGTILYLLAFRLLKVQKRIVHQLEGDHVRYQTVIDDALTAYYDRRHMFLTTVSQEIRDASLMVIATLEQFSPTSILSNTHELLSACSIAVPITSITAINTTIKGACHISSHLNLISRMLREANTKTPLTEEEKVRSTVKQDFDVSELIQNVGDALAGMASKLGVHFVIYHTDNGLYYSNVIGDQDAIKHALINLLRNILEGCTPGACIELGLYIAIIPDTPRVRVTFDIIQTASPAIPVGVSGAIIPNANFTAQLLSYIGGVMNLEDLGKNRTRVEVSIELLPGCNIDQRLLLIEKPSQILEKQFSNIRFSNEPTLEDLSGFITQLKGVKMILHAHEKSIFAKHLTSCLTSWNTDISHVPVLGFAEMDDGESSTAGSESSISTVASTDTAIHSILSPNSNRSSSSKVPSPAIEEDHIHSIPPAFILIDDDILTLEKKVREFRDQPMVPPTPATNNPPRRHRRSKSRQGEVIQGTVAIVFFTCLSNYKRVRDIVHWVSTLDLPPTMPRVVVVPKPAGPRRFLTALHTAWNNAIVEPQFIPIATSPLSPFINLHVGSPSIPDTNSAGSITPNGLGPPTASGSVAATVAAATGTGTTTVNSLMTPHDPTRFSPGRRNNIRVSSPLGMEVEKGNYFFDPVTPSARTSPATPLQQQQQPVGTPNEIKRRMRSHSNTFAVPMARRGMLDMSQASPVKPLDGLEPLSDPSQMSPVTNVQAPSPVSLTPATMPITGATMDGKGEEKLELKAPVAVKPKQKLAFIISNRKRKEKSKKSDKPSPPITVLIVEDNMINQAILSTWMKKHKIKFSVACDGKEAVEKWKGGGFHLILMDIQLPVMNGIDATKMIRDIEKERKIGVLPTNQKQKKMTPIDTKTSFQSPVIIVALTASSLESDRQAALAAGCNDFLTKPVSLEWLEKKITEWGCMQALIDFEGWRKWKRSTDGSPHTAAATASAALKSKLKKEANMANGSTAGAAALLKEEEEANILQRANLVKRTQDALRDTSTAIVLEGIHQKKSSSSTQDRGRIKEPSTIVPQKNRMNRTASDSQYNIHRQLIEREQKRLLEQERLASLEEDEDNTQIE</sequence>
<feature type="compositionally biased region" description="Polar residues" evidence="4">
    <location>
        <begin position="1211"/>
        <end position="1220"/>
    </location>
</feature>
<dbReference type="PROSITE" id="PS50110">
    <property type="entry name" value="RESPONSE_REGULATORY"/>
    <property type="match status" value="1"/>
</dbReference>
<protein>
    <recommendedName>
        <fullName evidence="5">Response regulatory domain-containing protein</fullName>
    </recommendedName>
</protein>
<keyword evidence="2" id="KW-0902">Two-component regulatory system</keyword>
<keyword evidence="1 3" id="KW-0597">Phosphoprotein</keyword>
<evidence type="ECO:0000259" key="5">
    <source>
        <dbReference type="PROSITE" id="PS50110"/>
    </source>
</evidence>
<evidence type="ECO:0000256" key="2">
    <source>
        <dbReference type="ARBA" id="ARBA00023012"/>
    </source>
</evidence>
<feature type="region of interest" description="Disordered" evidence="4">
    <location>
        <begin position="877"/>
        <end position="897"/>
    </location>
</feature>
<feature type="domain" description="Response regulatory" evidence="5">
    <location>
        <begin position="952"/>
        <end position="1093"/>
    </location>
</feature>
<dbReference type="SMART" id="SM00448">
    <property type="entry name" value="REC"/>
    <property type="match status" value="1"/>
</dbReference>
<reference evidence="6" key="1">
    <citation type="submission" date="2020-12" db="EMBL/GenBank/DDBJ databases">
        <title>Metabolic potential, ecology and presence of endohyphal bacteria is reflected in genomic diversity of Mucoromycotina.</title>
        <authorList>
            <person name="Muszewska A."/>
            <person name="Okrasinska A."/>
            <person name="Steczkiewicz K."/>
            <person name="Drgas O."/>
            <person name="Orlowska M."/>
            <person name="Perlinska-Lenart U."/>
            <person name="Aleksandrzak-Piekarczyk T."/>
            <person name="Szatraj K."/>
            <person name="Zielenkiewicz U."/>
            <person name="Pilsyk S."/>
            <person name="Malc E."/>
            <person name="Mieczkowski P."/>
            <person name="Kruszewska J.S."/>
            <person name="Biernat P."/>
            <person name="Pawlowska J."/>
        </authorList>
    </citation>
    <scope>NUCLEOTIDE SEQUENCE</scope>
    <source>
        <strain evidence="6">WA0000017839</strain>
    </source>
</reference>
<feature type="region of interest" description="Disordered" evidence="4">
    <location>
        <begin position="615"/>
        <end position="642"/>
    </location>
</feature>
<feature type="region of interest" description="Disordered" evidence="4">
    <location>
        <begin position="813"/>
        <end position="832"/>
    </location>
</feature>
<dbReference type="AlphaFoldDB" id="A0A8H7QWK8"/>
<dbReference type="Gene3D" id="3.40.50.2300">
    <property type="match status" value="1"/>
</dbReference>
<dbReference type="PANTHER" id="PTHR43719:SF72">
    <property type="entry name" value="HISTIDINE KINASE_RESPONSE REGULATOR, PUTATIVE (AFU_ORTHOLOGUE AFUA_8G06140)-RELATED"/>
    <property type="match status" value="1"/>
</dbReference>
<feature type="modified residue" description="4-aspartylphosphate" evidence="3">
    <location>
        <position position="1001"/>
    </location>
</feature>